<dbReference type="AlphaFoldDB" id="A0A7E4UQC4"/>
<name>A0A7E4UQC4_PANRE</name>
<sequence>MTRGNQRDLARAKNAKKMQDLKKAQGANAKDGNQGLRTDKRMDRDAEAMRIKQQKALEKKQAEEAAAQAAGQPKVVKFDPLKA</sequence>
<feature type="region of interest" description="Disordered" evidence="1">
    <location>
        <begin position="1"/>
        <end position="83"/>
    </location>
</feature>
<feature type="compositionally biased region" description="Basic and acidic residues" evidence="1">
    <location>
        <begin position="37"/>
        <end position="63"/>
    </location>
</feature>
<evidence type="ECO:0000313" key="4">
    <source>
        <dbReference type="WBParaSite" id="Pan_g11536.t1"/>
    </source>
</evidence>
<protein>
    <submittedName>
        <fullName evidence="4">4F5 domain-containing protein</fullName>
    </submittedName>
</protein>
<dbReference type="Pfam" id="PF04419">
    <property type="entry name" value="SERF-like_N"/>
    <property type="match status" value="1"/>
</dbReference>
<dbReference type="WBParaSite" id="Pan_g11536.t1">
    <property type="protein sequence ID" value="Pan_g11536.t1"/>
    <property type="gene ID" value="Pan_g11536"/>
</dbReference>
<evidence type="ECO:0000313" key="3">
    <source>
        <dbReference type="Proteomes" id="UP000492821"/>
    </source>
</evidence>
<feature type="compositionally biased region" description="Basic and acidic residues" evidence="1">
    <location>
        <begin position="1"/>
        <end position="23"/>
    </location>
</feature>
<reference evidence="3" key="1">
    <citation type="journal article" date="2013" name="Genetics">
        <title>The draft genome and transcriptome of Panagrellus redivivus are shaped by the harsh demands of a free-living lifestyle.</title>
        <authorList>
            <person name="Srinivasan J."/>
            <person name="Dillman A.R."/>
            <person name="Macchietto M.G."/>
            <person name="Heikkinen L."/>
            <person name="Lakso M."/>
            <person name="Fracchia K.M."/>
            <person name="Antoshechkin I."/>
            <person name="Mortazavi A."/>
            <person name="Wong G."/>
            <person name="Sternberg P.W."/>
        </authorList>
    </citation>
    <scope>NUCLEOTIDE SEQUENCE [LARGE SCALE GENOMIC DNA]</scope>
    <source>
        <strain evidence="3">MT8872</strain>
    </source>
</reference>
<feature type="domain" description="Small EDRK-rich factor-like N-terminal" evidence="2">
    <location>
        <begin position="1"/>
        <end position="32"/>
    </location>
</feature>
<evidence type="ECO:0000256" key="1">
    <source>
        <dbReference type="SAM" id="MobiDB-lite"/>
    </source>
</evidence>
<organism evidence="3 4">
    <name type="scientific">Panagrellus redivivus</name>
    <name type="common">Microworm</name>
    <dbReference type="NCBI Taxonomy" id="6233"/>
    <lineage>
        <taxon>Eukaryota</taxon>
        <taxon>Metazoa</taxon>
        <taxon>Ecdysozoa</taxon>
        <taxon>Nematoda</taxon>
        <taxon>Chromadorea</taxon>
        <taxon>Rhabditida</taxon>
        <taxon>Tylenchina</taxon>
        <taxon>Panagrolaimomorpha</taxon>
        <taxon>Panagrolaimoidea</taxon>
        <taxon>Panagrolaimidae</taxon>
        <taxon>Panagrellus</taxon>
    </lineage>
</organism>
<keyword evidence="3" id="KW-1185">Reference proteome</keyword>
<evidence type="ECO:0000259" key="2">
    <source>
        <dbReference type="Pfam" id="PF04419"/>
    </source>
</evidence>
<reference evidence="4" key="2">
    <citation type="submission" date="2020-10" db="UniProtKB">
        <authorList>
            <consortium name="WormBaseParasite"/>
        </authorList>
    </citation>
    <scope>IDENTIFICATION</scope>
</reference>
<dbReference type="Proteomes" id="UP000492821">
    <property type="component" value="Unassembled WGS sequence"/>
</dbReference>
<dbReference type="InterPro" id="IPR007513">
    <property type="entry name" value="SERF-like_N"/>
</dbReference>
<accession>A0A7E4UQC4</accession>
<proteinExistence type="predicted"/>